<organism evidence="1 2">
    <name type="scientific">Neoroseomonas alkaliterrae</name>
    <dbReference type="NCBI Taxonomy" id="1452450"/>
    <lineage>
        <taxon>Bacteria</taxon>
        <taxon>Pseudomonadati</taxon>
        <taxon>Pseudomonadota</taxon>
        <taxon>Alphaproteobacteria</taxon>
        <taxon>Acetobacterales</taxon>
        <taxon>Acetobacteraceae</taxon>
        <taxon>Neoroseomonas</taxon>
    </lineage>
</organism>
<dbReference type="Proteomes" id="UP000562254">
    <property type="component" value="Unassembled WGS sequence"/>
</dbReference>
<accession>A0A840XWB9</accession>
<dbReference type="RefSeq" id="WP_184481031.1">
    <property type="nucleotide sequence ID" value="NZ_JAAEDJ010000095.1"/>
</dbReference>
<comment type="caution">
    <text evidence="1">The sequence shown here is derived from an EMBL/GenBank/DDBJ whole genome shotgun (WGS) entry which is preliminary data.</text>
</comment>
<evidence type="ECO:0000313" key="2">
    <source>
        <dbReference type="Proteomes" id="UP000562254"/>
    </source>
</evidence>
<protein>
    <recommendedName>
        <fullName evidence="3">2-amino-thiazoline-4-carboxylic acid hydrolase</fullName>
    </recommendedName>
</protein>
<evidence type="ECO:0008006" key="3">
    <source>
        <dbReference type="Google" id="ProtNLM"/>
    </source>
</evidence>
<dbReference type="Pfam" id="PF14196">
    <property type="entry name" value="ATC_hydrolase"/>
    <property type="match status" value="1"/>
</dbReference>
<keyword evidence="2" id="KW-1185">Reference proteome</keyword>
<dbReference type="EMBL" id="JACIJE010000001">
    <property type="protein sequence ID" value="MBB5688437.1"/>
    <property type="molecule type" value="Genomic_DNA"/>
</dbReference>
<dbReference type="AlphaFoldDB" id="A0A840XWB9"/>
<name>A0A840XWB9_9PROT</name>
<sequence>MPEERLGILEQRRIEAAFAKGIYEEMKAELGEARAKAILSRAVVKLAKQTAAEMAKEAPGGEGTLEHFIALQPLWTKGDALSIETLRKDARHYDFNVTRCRYAEMYREMGLADLGAVLSCNRDGAFCEGYHPKLKLERSQTIMGGATHCDFRYTMEE</sequence>
<gene>
    <name evidence="1" type="ORF">FHS88_000547</name>
</gene>
<dbReference type="InterPro" id="IPR026002">
    <property type="entry name" value="ATC_hydrolase-like"/>
</dbReference>
<reference evidence="1 2" key="1">
    <citation type="submission" date="2020-08" db="EMBL/GenBank/DDBJ databases">
        <title>Genomic Encyclopedia of Type Strains, Phase IV (KMG-IV): sequencing the most valuable type-strain genomes for metagenomic binning, comparative biology and taxonomic classification.</title>
        <authorList>
            <person name="Goeker M."/>
        </authorList>
    </citation>
    <scope>NUCLEOTIDE SEQUENCE [LARGE SCALE GENOMIC DNA]</scope>
    <source>
        <strain evidence="1 2">DSM 25895</strain>
    </source>
</reference>
<proteinExistence type="predicted"/>
<evidence type="ECO:0000313" key="1">
    <source>
        <dbReference type="EMBL" id="MBB5688437.1"/>
    </source>
</evidence>